<dbReference type="PROSITE" id="PS51779">
    <property type="entry name" value="POTRA"/>
    <property type="match status" value="1"/>
</dbReference>
<proteinExistence type="predicted"/>
<keyword evidence="4 8" id="KW-0812">Transmembrane</keyword>
<dbReference type="InterPro" id="IPR013685">
    <property type="entry name" value="POTRA_FtsQ_type"/>
</dbReference>
<evidence type="ECO:0000256" key="6">
    <source>
        <dbReference type="ARBA" id="ARBA00023136"/>
    </source>
</evidence>
<evidence type="ECO:0000256" key="5">
    <source>
        <dbReference type="ARBA" id="ARBA00022989"/>
    </source>
</evidence>
<name>A0A6J7NQ93_9ZZZZ</name>
<dbReference type="InterPro" id="IPR005548">
    <property type="entry name" value="Cell_div_FtsQ/DivIB_C"/>
</dbReference>
<reference evidence="10" key="1">
    <citation type="submission" date="2020-05" db="EMBL/GenBank/DDBJ databases">
        <authorList>
            <person name="Chiriac C."/>
            <person name="Salcher M."/>
            <person name="Ghai R."/>
            <person name="Kavagutti S V."/>
        </authorList>
    </citation>
    <scope>NUCLEOTIDE SEQUENCE</scope>
</reference>
<feature type="transmembrane region" description="Helical" evidence="8">
    <location>
        <begin position="7"/>
        <end position="27"/>
    </location>
</feature>
<keyword evidence="6 8" id="KW-0472">Membrane</keyword>
<dbReference type="AlphaFoldDB" id="A0A6J7NQ93"/>
<comment type="subcellular location">
    <subcellularLocation>
        <location evidence="1">Membrane</location>
    </subcellularLocation>
</comment>
<gene>
    <name evidence="10" type="ORF">UFOPK4022_00433</name>
</gene>
<sequence>MRNFTKVPLAGIVISALFAGLVYLFAWSSIFSVSTVHITGAPTPETEKSISQIADISTGQKLARVEPRAIAHRIEHLTWIESVDISRNWISGKVEIIVIPRTPSAYFNGSTIDASGTIFTLPGFTGGDLPRVSAPTPELGLSAIELFQSLPDEFKSKVLSLSAHNDSNIAMQIALNGRDIRVMWGGNEKSALKIQVIEALIALEENKNIRRIDVSAPHAPIVK</sequence>
<keyword evidence="5 8" id="KW-1133">Transmembrane helix</keyword>
<accession>A0A6J7NQ93</accession>
<evidence type="ECO:0000256" key="3">
    <source>
        <dbReference type="ARBA" id="ARBA00022618"/>
    </source>
</evidence>
<dbReference type="EMBL" id="CAFBOY010000037">
    <property type="protein sequence ID" value="CAB4995296.1"/>
    <property type="molecule type" value="Genomic_DNA"/>
</dbReference>
<dbReference type="InterPro" id="IPR034746">
    <property type="entry name" value="POTRA"/>
</dbReference>
<keyword evidence="2" id="KW-1003">Cell membrane</keyword>
<evidence type="ECO:0000256" key="4">
    <source>
        <dbReference type="ARBA" id="ARBA00022692"/>
    </source>
</evidence>
<dbReference type="Pfam" id="PF03799">
    <property type="entry name" value="FtsQ_DivIB_C"/>
    <property type="match status" value="1"/>
</dbReference>
<evidence type="ECO:0000313" key="10">
    <source>
        <dbReference type="EMBL" id="CAB4995296.1"/>
    </source>
</evidence>
<keyword evidence="7" id="KW-0131">Cell cycle</keyword>
<evidence type="ECO:0000256" key="8">
    <source>
        <dbReference type="SAM" id="Phobius"/>
    </source>
</evidence>
<evidence type="ECO:0000256" key="1">
    <source>
        <dbReference type="ARBA" id="ARBA00004370"/>
    </source>
</evidence>
<dbReference type="Pfam" id="PF08478">
    <property type="entry name" value="POTRA_1"/>
    <property type="match status" value="1"/>
</dbReference>
<evidence type="ECO:0000256" key="7">
    <source>
        <dbReference type="ARBA" id="ARBA00023306"/>
    </source>
</evidence>
<protein>
    <submittedName>
        <fullName evidence="10">Unannotated protein</fullName>
    </submittedName>
</protein>
<feature type="domain" description="POTRA" evidence="9">
    <location>
        <begin position="31"/>
        <end position="101"/>
    </location>
</feature>
<dbReference type="Gene3D" id="3.10.20.310">
    <property type="entry name" value="membrane protein fhac"/>
    <property type="match status" value="1"/>
</dbReference>
<keyword evidence="3" id="KW-0132">Cell division</keyword>
<dbReference type="GO" id="GO:0016020">
    <property type="term" value="C:membrane"/>
    <property type="evidence" value="ECO:0007669"/>
    <property type="project" value="UniProtKB-SubCell"/>
</dbReference>
<dbReference type="GO" id="GO:0051301">
    <property type="term" value="P:cell division"/>
    <property type="evidence" value="ECO:0007669"/>
    <property type="project" value="UniProtKB-KW"/>
</dbReference>
<evidence type="ECO:0000256" key="2">
    <source>
        <dbReference type="ARBA" id="ARBA00022475"/>
    </source>
</evidence>
<organism evidence="10">
    <name type="scientific">freshwater metagenome</name>
    <dbReference type="NCBI Taxonomy" id="449393"/>
    <lineage>
        <taxon>unclassified sequences</taxon>
        <taxon>metagenomes</taxon>
        <taxon>ecological metagenomes</taxon>
    </lineage>
</organism>
<evidence type="ECO:0000259" key="9">
    <source>
        <dbReference type="PROSITE" id="PS51779"/>
    </source>
</evidence>